<sequence>MQNMKNKTWEPAQYFRDISPSAENPIQDMESNPMDADDQPGPSSGGADILEGYAPKNVSLLNFSKLRDNHVVLLRPKKKSSSEENRQLVETALTCRNLAARINQISKISRGGLIIEAPSLTDLEALEAEISYVPSLGEHFDVSKPKTRRPKVIILGIPNDIDKDRLSKGLTAKNHYARLRIFLM</sequence>
<evidence type="ECO:0000256" key="1">
    <source>
        <dbReference type="SAM" id="MobiDB-lite"/>
    </source>
</evidence>
<proteinExistence type="predicted"/>
<name>A0A4Y2KGG7_ARAVE</name>
<evidence type="ECO:0000313" key="2">
    <source>
        <dbReference type="EMBL" id="GBN01784.1"/>
    </source>
</evidence>
<evidence type="ECO:0000313" key="3">
    <source>
        <dbReference type="Proteomes" id="UP000499080"/>
    </source>
</evidence>
<dbReference type="Proteomes" id="UP000499080">
    <property type="component" value="Unassembled WGS sequence"/>
</dbReference>
<dbReference type="AlphaFoldDB" id="A0A4Y2KGG7"/>
<feature type="region of interest" description="Disordered" evidence="1">
    <location>
        <begin position="1"/>
        <end position="49"/>
    </location>
</feature>
<accession>A0A4Y2KGG7</accession>
<protein>
    <submittedName>
        <fullName evidence="2">Uncharacterized protein</fullName>
    </submittedName>
</protein>
<organism evidence="2 3">
    <name type="scientific">Araneus ventricosus</name>
    <name type="common">Orbweaver spider</name>
    <name type="synonym">Epeira ventricosa</name>
    <dbReference type="NCBI Taxonomy" id="182803"/>
    <lineage>
        <taxon>Eukaryota</taxon>
        <taxon>Metazoa</taxon>
        <taxon>Ecdysozoa</taxon>
        <taxon>Arthropoda</taxon>
        <taxon>Chelicerata</taxon>
        <taxon>Arachnida</taxon>
        <taxon>Araneae</taxon>
        <taxon>Araneomorphae</taxon>
        <taxon>Entelegynae</taxon>
        <taxon>Araneoidea</taxon>
        <taxon>Araneidae</taxon>
        <taxon>Araneus</taxon>
    </lineage>
</organism>
<keyword evidence="3" id="KW-1185">Reference proteome</keyword>
<reference evidence="2 3" key="1">
    <citation type="journal article" date="2019" name="Sci. Rep.">
        <title>Orb-weaving spider Araneus ventricosus genome elucidates the spidroin gene catalogue.</title>
        <authorList>
            <person name="Kono N."/>
            <person name="Nakamura H."/>
            <person name="Ohtoshi R."/>
            <person name="Moran D.A.P."/>
            <person name="Shinohara A."/>
            <person name="Yoshida Y."/>
            <person name="Fujiwara M."/>
            <person name="Mori M."/>
            <person name="Tomita M."/>
            <person name="Arakawa K."/>
        </authorList>
    </citation>
    <scope>NUCLEOTIDE SEQUENCE [LARGE SCALE GENOMIC DNA]</scope>
</reference>
<dbReference type="OrthoDB" id="8122238at2759"/>
<comment type="caution">
    <text evidence="2">The sequence shown here is derived from an EMBL/GenBank/DDBJ whole genome shotgun (WGS) entry which is preliminary data.</text>
</comment>
<gene>
    <name evidence="2" type="ORF">AVEN_57919_1</name>
</gene>
<dbReference type="EMBL" id="BGPR01004646">
    <property type="protein sequence ID" value="GBN01784.1"/>
    <property type="molecule type" value="Genomic_DNA"/>
</dbReference>